<evidence type="ECO:0000256" key="1">
    <source>
        <dbReference type="SAM" id="MobiDB-lite"/>
    </source>
</evidence>
<accession>A0ABR3I5F5</accession>
<comment type="caution">
    <text evidence="3">The sequence shown here is derived from an EMBL/GenBank/DDBJ whole genome shotgun (WGS) entry which is preliminary data.</text>
</comment>
<evidence type="ECO:0000313" key="3">
    <source>
        <dbReference type="EMBL" id="KAL0884034.1"/>
    </source>
</evidence>
<sequence>MSKIVYFLLIVTLATLITARPADDKKPDDAAKDAAKAAKDAGDKAKAGADDAAKKPEDALKVIKLKLRNFMDLLLRLVMFYIRRIKGGHGNIFPDIKQIVFVQNNVF</sequence>
<feature type="region of interest" description="Disordered" evidence="1">
    <location>
        <begin position="22"/>
        <end position="55"/>
    </location>
</feature>
<dbReference type="Proteomes" id="UP001549920">
    <property type="component" value="Unassembled WGS sequence"/>
</dbReference>
<name>A0ABR3I5F5_LOXSC</name>
<evidence type="ECO:0000256" key="2">
    <source>
        <dbReference type="SAM" id="SignalP"/>
    </source>
</evidence>
<organism evidence="3 4">
    <name type="scientific">Loxostege sticticalis</name>
    <name type="common">Beet webworm moth</name>
    <dbReference type="NCBI Taxonomy" id="481309"/>
    <lineage>
        <taxon>Eukaryota</taxon>
        <taxon>Metazoa</taxon>
        <taxon>Ecdysozoa</taxon>
        <taxon>Arthropoda</taxon>
        <taxon>Hexapoda</taxon>
        <taxon>Insecta</taxon>
        <taxon>Pterygota</taxon>
        <taxon>Neoptera</taxon>
        <taxon>Endopterygota</taxon>
        <taxon>Lepidoptera</taxon>
        <taxon>Glossata</taxon>
        <taxon>Ditrysia</taxon>
        <taxon>Pyraloidea</taxon>
        <taxon>Crambidae</taxon>
        <taxon>Pyraustinae</taxon>
        <taxon>Loxostege</taxon>
    </lineage>
</organism>
<keyword evidence="2" id="KW-0732">Signal</keyword>
<dbReference type="EMBL" id="JBEUOH010000008">
    <property type="protein sequence ID" value="KAL0884034.1"/>
    <property type="molecule type" value="Genomic_DNA"/>
</dbReference>
<protein>
    <submittedName>
        <fullName evidence="3">Uncharacterized protein</fullName>
    </submittedName>
</protein>
<feature type="chain" id="PRO_5046695609" evidence="2">
    <location>
        <begin position="20"/>
        <end position="107"/>
    </location>
</feature>
<gene>
    <name evidence="3" type="ORF">ABMA27_016067</name>
</gene>
<reference evidence="3 4" key="1">
    <citation type="submission" date="2024-06" db="EMBL/GenBank/DDBJ databases">
        <title>A chromosome-level genome assembly of beet webworm, Loxostege sticticalis.</title>
        <authorList>
            <person name="Zhang Y."/>
        </authorList>
    </citation>
    <scope>NUCLEOTIDE SEQUENCE [LARGE SCALE GENOMIC DNA]</scope>
    <source>
        <strain evidence="3">AQ026</strain>
        <tissue evidence="3">Whole body</tissue>
    </source>
</reference>
<keyword evidence="4" id="KW-1185">Reference proteome</keyword>
<proteinExistence type="predicted"/>
<feature type="signal peptide" evidence="2">
    <location>
        <begin position="1"/>
        <end position="19"/>
    </location>
</feature>
<evidence type="ECO:0000313" key="4">
    <source>
        <dbReference type="Proteomes" id="UP001549920"/>
    </source>
</evidence>